<feature type="compositionally biased region" description="Polar residues" evidence="5">
    <location>
        <begin position="102"/>
        <end position="127"/>
    </location>
</feature>
<dbReference type="CDD" id="cd13220">
    <property type="entry name" value="PH-GRAM_GRAMDC"/>
    <property type="match status" value="1"/>
</dbReference>
<reference evidence="7" key="1">
    <citation type="submission" date="2020-06" db="EMBL/GenBank/DDBJ databases">
        <title>Draft genome of Bugula neritina, a colonial animal packing powerful symbionts and potential medicines.</title>
        <authorList>
            <person name="Rayko M."/>
        </authorList>
    </citation>
    <scope>NUCLEOTIDE SEQUENCE [LARGE SCALE GENOMIC DNA]</scope>
    <source>
        <strain evidence="7">Kwan_BN1</strain>
    </source>
</reference>
<keyword evidence="8" id="KW-1185">Reference proteome</keyword>
<evidence type="ECO:0000259" key="6">
    <source>
        <dbReference type="SMART" id="SM00568"/>
    </source>
</evidence>
<comment type="subcellular location">
    <subcellularLocation>
        <location evidence="1">Membrane</location>
        <topology evidence="1">Single-pass membrane protein</topology>
    </subcellularLocation>
</comment>
<feature type="compositionally biased region" description="Acidic residues" evidence="5">
    <location>
        <begin position="27"/>
        <end position="40"/>
    </location>
</feature>
<dbReference type="InterPro" id="IPR004182">
    <property type="entry name" value="GRAM"/>
</dbReference>
<dbReference type="AlphaFoldDB" id="A0A7J7JPT6"/>
<dbReference type="GO" id="GO:0005886">
    <property type="term" value="C:plasma membrane"/>
    <property type="evidence" value="ECO:0007669"/>
    <property type="project" value="TreeGrafter"/>
</dbReference>
<evidence type="ECO:0000256" key="5">
    <source>
        <dbReference type="SAM" id="MobiDB-lite"/>
    </source>
</evidence>
<dbReference type="PANTHER" id="PTHR23319">
    <property type="entry name" value="GRAM DOMAIN CONTAINING 1B, ISOFORM E"/>
    <property type="match status" value="1"/>
</dbReference>
<dbReference type="GO" id="GO:0120015">
    <property type="term" value="F:sterol transfer activity"/>
    <property type="evidence" value="ECO:0007669"/>
    <property type="project" value="TreeGrafter"/>
</dbReference>
<dbReference type="InterPro" id="IPR011993">
    <property type="entry name" value="PH-like_dom_sf"/>
</dbReference>
<evidence type="ECO:0000256" key="4">
    <source>
        <dbReference type="ARBA" id="ARBA00023136"/>
    </source>
</evidence>
<evidence type="ECO:0000313" key="8">
    <source>
        <dbReference type="Proteomes" id="UP000593567"/>
    </source>
</evidence>
<dbReference type="Gene3D" id="2.30.29.30">
    <property type="entry name" value="Pleckstrin-homology domain (PH domain)/Phosphotyrosine-binding domain (PTB)"/>
    <property type="match status" value="1"/>
</dbReference>
<sequence length="407" mass="45771">MKLWNALRQRNKRRSSKVENGILTLEGAEDTDCDPETEEGNDNRYPRSSSVPIELGLGTPNVTPCDDPTSQMKSYNDINLLQNGTSTPMRDSPVKNGLRVSPTRSQVNGRQPHTPKQQPSVNLPRNGSSFDKSFSSSQKKKSSNWFSMSSYKQKSEEFHKLFKDIPSDERLLVDYSCAMQKDLLVHGRIYVSQNWICFYANILFKWETTVVIPCHQIKSMTKEKTARFIPNAIQISTHTEKYFFSTFTSRDKSYLMMFRVWQNALLRQPLSGQELWQLVHDLYGTQLGLTASDDDYLPADSAQESDSAQAPEVSSIGDSGSAVTHQNLDMPVSQSLPASIDLVDTPPQDLFTDCTDTSEDECKCCMCCGQCGACLVCFHSSIAVFSLSYYFDFNHHISQPTSFGSNV</sequence>
<evidence type="ECO:0000256" key="2">
    <source>
        <dbReference type="ARBA" id="ARBA00022692"/>
    </source>
</evidence>
<evidence type="ECO:0000313" key="7">
    <source>
        <dbReference type="EMBL" id="KAF6027436.1"/>
    </source>
</evidence>
<dbReference type="OrthoDB" id="2162691at2759"/>
<dbReference type="GO" id="GO:0005789">
    <property type="term" value="C:endoplasmic reticulum membrane"/>
    <property type="evidence" value="ECO:0007669"/>
    <property type="project" value="UniProtKB-ARBA"/>
</dbReference>
<keyword evidence="3" id="KW-1133">Transmembrane helix</keyword>
<dbReference type="GO" id="GO:0032934">
    <property type="term" value="F:sterol binding"/>
    <property type="evidence" value="ECO:0007669"/>
    <property type="project" value="TreeGrafter"/>
</dbReference>
<feature type="region of interest" description="Disordered" evidence="5">
    <location>
        <begin position="300"/>
        <end position="320"/>
    </location>
</feature>
<dbReference type="GO" id="GO:0140268">
    <property type="term" value="C:endoplasmic reticulum-plasma membrane contact site"/>
    <property type="evidence" value="ECO:0007669"/>
    <property type="project" value="TreeGrafter"/>
</dbReference>
<organism evidence="7 8">
    <name type="scientific">Bugula neritina</name>
    <name type="common">Brown bryozoan</name>
    <name type="synonym">Sertularia neritina</name>
    <dbReference type="NCBI Taxonomy" id="10212"/>
    <lineage>
        <taxon>Eukaryota</taxon>
        <taxon>Metazoa</taxon>
        <taxon>Spiralia</taxon>
        <taxon>Lophotrochozoa</taxon>
        <taxon>Bryozoa</taxon>
        <taxon>Gymnolaemata</taxon>
        <taxon>Cheilostomatida</taxon>
        <taxon>Flustrina</taxon>
        <taxon>Buguloidea</taxon>
        <taxon>Bugulidae</taxon>
        <taxon>Bugula</taxon>
    </lineage>
</organism>
<feature type="domain" description="GRAM" evidence="6">
    <location>
        <begin position="156"/>
        <end position="224"/>
    </location>
</feature>
<feature type="compositionally biased region" description="Low complexity" evidence="5">
    <location>
        <begin position="300"/>
        <end position="312"/>
    </location>
</feature>
<feature type="compositionally biased region" description="Polar residues" evidence="5">
    <location>
        <begin position="68"/>
        <end position="89"/>
    </location>
</feature>
<feature type="region of interest" description="Disordered" evidence="5">
    <location>
        <begin position="1"/>
        <end position="137"/>
    </location>
</feature>
<gene>
    <name evidence="7" type="ORF">EB796_014259</name>
</gene>
<dbReference type="Proteomes" id="UP000593567">
    <property type="component" value="Unassembled WGS sequence"/>
</dbReference>
<dbReference type="EMBL" id="VXIV02002090">
    <property type="protein sequence ID" value="KAF6027436.1"/>
    <property type="molecule type" value="Genomic_DNA"/>
</dbReference>
<proteinExistence type="predicted"/>
<comment type="caution">
    <text evidence="7">The sequence shown here is derived from an EMBL/GenBank/DDBJ whole genome shotgun (WGS) entry which is preliminary data.</text>
</comment>
<protein>
    <submittedName>
        <fullName evidence="7">GRAMD1B</fullName>
    </submittedName>
</protein>
<dbReference type="SMART" id="SM00568">
    <property type="entry name" value="GRAM"/>
    <property type="match status" value="1"/>
</dbReference>
<evidence type="ECO:0000256" key="1">
    <source>
        <dbReference type="ARBA" id="ARBA00004167"/>
    </source>
</evidence>
<name>A0A7J7JPT6_BUGNE</name>
<keyword evidence="2" id="KW-0812">Transmembrane</keyword>
<evidence type="ECO:0000256" key="3">
    <source>
        <dbReference type="ARBA" id="ARBA00022989"/>
    </source>
</evidence>
<dbReference type="Pfam" id="PF02893">
    <property type="entry name" value="GRAM"/>
    <property type="match status" value="1"/>
</dbReference>
<accession>A0A7J7JPT6</accession>
<keyword evidence="4" id="KW-0472">Membrane</keyword>
<feature type="compositionally biased region" description="Low complexity" evidence="5">
    <location>
        <begin position="128"/>
        <end position="137"/>
    </location>
</feature>
<dbReference type="GO" id="GO:0032366">
    <property type="term" value="P:intracellular sterol transport"/>
    <property type="evidence" value="ECO:0007669"/>
    <property type="project" value="TreeGrafter"/>
</dbReference>
<dbReference type="PANTHER" id="PTHR23319:SF4">
    <property type="entry name" value="GRAM DOMAIN CONTAINING 1B, ISOFORM E"/>
    <property type="match status" value="1"/>
</dbReference>
<dbReference type="InterPro" id="IPR051482">
    <property type="entry name" value="Cholesterol_transport"/>
</dbReference>
<dbReference type="FunFam" id="2.30.29.30:FF:000008">
    <property type="entry name" value="GRAM domain containing 1B"/>
    <property type="match status" value="1"/>
</dbReference>